<accession>G4RQ83</accession>
<dbReference type="PaxDb" id="768679-TTX_0042"/>
<keyword evidence="4" id="KW-1133">Transmembrane helix</keyword>
<evidence type="ECO:0000256" key="4">
    <source>
        <dbReference type="SAM" id="Phobius"/>
    </source>
</evidence>
<dbReference type="EMBL" id="FN869859">
    <property type="protein sequence ID" value="CCC80720.1"/>
    <property type="molecule type" value="Genomic_DNA"/>
</dbReference>
<name>G4RQ83_THETK</name>
<dbReference type="GO" id="GO:0022857">
    <property type="term" value="F:transmembrane transporter activity"/>
    <property type="evidence" value="ECO:0007669"/>
    <property type="project" value="InterPro"/>
</dbReference>
<dbReference type="SUPFAM" id="SSF103473">
    <property type="entry name" value="MFS general substrate transporter"/>
    <property type="match status" value="1"/>
</dbReference>
<gene>
    <name evidence="6" type="ordered locus">TTX_0042</name>
</gene>
<dbReference type="Gene3D" id="1.20.1250.20">
    <property type="entry name" value="MFS general substrate transporter like domains"/>
    <property type="match status" value="2"/>
</dbReference>
<comment type="subcellular location">
    <subcellularLocation>
        <location evidence="1">Cell membrane</location>
        <topology evidence="1">Multi-pass membrane protein</topology>
    </subcellularLocation>
</comment>
<dbReference type="InterPro" id="IPR036259">
    <property type="entry name" value="MFS_trans_sf"/>
</dbReference>
<dbReference type="Proteomes" id="UP000002654">
    <property type="component" value="Chromosome"/>
</dbReference>
<dbReference type="PANTHER" id="PTHR43271:SF2">
    <property type="entry name" value="BLL2771 PROTEIN"/>
    <property type="match status" value="1"/>
</dbReference>
<dbReference type="InterPro" id="IPR020846">
    <property type="entry name" value="MFS_dom"/>
</dbReference>
<keyword evidence="4" id="KW-0472">Membrane</keyword>
<evidence type="ECO:0000259" key="5">
    <source>
        <dbReference type="PROSITE" id="PS50850"/>
    </source>
</evidence>
<dbReference type="eggNOG" id="arCOG00130">
    <property type="taxonomic scope" value="Archaea"/>
</dbReference>
<keyword evidence="4" id="KW-0812">Transmembrane</keyword>
<feature type="transmembrane region" description="Helical" evidence="4">
    <location>
        <begin position="307"/>
        <end position="327"/>
    </location>
</feature>
<feature type="transmembrane region" description="Helical" evidence="4">
    <location>
        <begin position="96"/>
        <end position="116"/>
    </location>
</feature>
<evidence type="ECO:0000256" key="2">
    <source>
        <dbReference type="ARBA" id="ARBA00022448"/>
    </source>
</evidence>
<dbReference type="AlphaFoldDB" id="G4RQ83"/>
<feature type="transmembrane region" description="Helical" evidence="4">
    <location>
        <begin position="125"/>
        <end position="143"/>
    </location>
</feature>
<feature type="domain" description="Major facilitator superfamily (MFS) profile" evidence="5">
    <location>
        <begin position="1"/>
        <end position="355"/>
    </location>
</feature>
<feature type="transmembrane region" description="Helical" evidence="4">
    <location>
        <begin position="190"/>
        <end position="212"/>
    </location>
</feature>
<keyword evidence="2" id="KW-0813">Transport</keyword>
<dbReference type="OrthoDB" id="200998at2157"/>
<dbReference type="STRING" id="768679.TTX_0042"/>
<keyword evidence="3" id="KW-1003">Cell membrane</keyword>
<evidence type="ECO:0000313" key="6">
    <source>
        <dbReference type="EMBL" id="CCC80720.1"/>
    </source>
</evidence>
<dbReference type="PROSITE" id="PS50850">
    <property type="entry name" value="MFS"/>
    <property type="match status" value="1"/>
</dbReference>
<dbReference type="KEGG" id="ttn:TTX_0042"/>
<dbReference type="Pfam" id="PF07690">
    <property type="entry name" value="MFS_1"/>
    <property type="match status" value="1"/>
</dbReference>
<dbReference type="PATRIC" id="fig|768679.9.peg.44"/>
<evidence type="ECO:0000256" key="3">
    <source>
        <dbReference type="ARBA" id="ARBA00022475"/>
    </source>
</evidence>
<keyword evidence="7" id="KW-1185">Reference proteome</keyword>
<feature type="transmembrane region" description="Helical" evidence="4">
    <location>
        <begin position="70"/>
        <end position="90"/>
    </location>
</feature>
<reference evidence="6 7" key="1">
    <citation type="journal article" date="2011" name="PLoS ONE">
        <title>The complete genome sequence of Thermoproteus tenax: a physiologically versatile member of the Crenarchaeota.</title>
        <authorList>
            <person name="Siebers B."/>
            <person name="Zaparty M."/>
            <person name="Raddatz G."/>
            <person name="Tjaden B."/>
            <person name="Albers S.V."/>
            <person name="Bell S.D."/>
            <person name="Blombach F."/>
            <person name="Kletzin A."/>
            <person name="Kyrpides N."/>
            <person name="Lanz C."/>
            <person name="Plagens A."/>
            <person name="Rampp M."/>
            <person name="Rosinus A."/>
            <person name="von Jan M."/>
            <person name="Makarova K.S."/>
            <person name="Klenk H.P."/>
            <person name="Schuster S.C."/>
            <person name="Hensel R."/>
        </authorList>
    </citation>
    <scope>NUCLEOTIDE SEQUENCE [LARGE SCALE GENOMIC DNA]</scope>
    <source>
        <strain evidence="7">ATCC 35583 / DSM 2078 / JCM 9277 / NBRC 100435 / Kra 1</strain>
    </source>
</reference>
<evidence type="ECO:0000256" key="1">
    <source>
        <dbReference type="ARBA" id="ARBA00004651"/>
    </source>
</evidence>
<feature type="transmembrane region" description="Helical" evidence="4">
    <location>
        <begin position="333"/>
        <end position="351"/>
    </location>
</feature>
<dbReference type="GO" id="GO:0005886">
    <property type="term" value="C:plasma membrane"/>
    <property type="evidence" value="ECO:0007669"/>
    <property type="project" value="UniProtKB-SubCell"/>
</dbReference>
<proteinExistence type="predicted"/>
<dbReference type="InterPro" id="IPR011701">
    <property type="entry name" value="MFS"/>
</dbReference>
<feature type="transmembrane region" description="Helical" evidence="4">
    <location>
        <begin position="251"/>
        <end position="270"/>
    </location>
</feature>
<dbReference type="HOGENOM" id="CLU_059688_0_0_2"/>
<dbReference type="PANTHER" id="PTHR43271">
    <property type="entry name" value="BLL2771 PROTEIN"/>
    <property type="match status" value="1"/>
</dbReference>
<feature type="transmembrane region" description="Helical" evidence="4">
    <location>
        <begin position="7"/>
        <end position="27"/>
    </location>
</feature>
<feature type="transmembrane region" description="Helical" evidence="4">
    <location>
        <begin position="39"/>
        <end position="58"/>
    </location>
</feature>
<sequence length="355" mass="36873">MFAYILAARAVYALMWFYLAPLLPAMIQDFSVPPSESGLMPAFFIIGAAAAQIPASWIGSKIGDIRTAGLGLFTLGIGSSLVATSPNWWTALAFRAISGVGAGLFFSTAGAALVALRPRSAGSALGWYNASFNIGAFAGYYWGYAAHLLGWRAAALAPALLAVAMSAPLIKEPGLRSSASLSWRAAKLGLASFPIWGAAYAANSLTATWLHFYRGVPASAAGAISSATMASGLLGGMLGSIYDRVRNKRAVPFYSAFLTAVAMAALPLAPAEISPLLVFSYGLGYTVYITSIYAMGAKLGNPSAALAVINVIDMSLGMGFSYVFSYTMELNPAIPWAILSALALISATATLRGAD</sequence>
<protein>
    <submittedName>
        <fullName evidence="6">Permease of the major facilitator superfamily</fullName>
    </submittedName>
</protein>
<organism evidence="6 7">
    <name type="scientific">Thermoproteus tenax (strain ATCC 35583 / DSM 2078 / JCM 9277 / NBRC 100435 / Kra 1)</name>
    <dbReference type="NCBI Taxonomy" id="768679"/>
    <lineage>
        <taxon>Archaea</taxon>
        <taxon>Thermoproteota</taxon>
        <taxon>Thermoprotei</taxon>
        <taxon>Thermoproteales</taxon>
        <taxon>Thermoproteaceae</taxon>
        <taxon>Thermoproteus</taxon>
    </lineage>
</organism>
<feature type="transmembrane region" description="Helical" evidence="4">
    <location>
        <begin position="276"/>
        <end position="295"/>
    </location>
</feature>
<feature type="transmembrane region" description="Helical" evidence="4">
    <location>
        <begin position="218"/>
        <end position="239"/>
    </location>
</feature>
<feature type="transmembrane region" description="Helical" evidence="4">
    <location>
        <begin position="149"/>
        <end position="170"/>
    </location>
</feature>
<evidence type="ECO:0000313" key="7">
    <source>
        <dbReference type="Proteomes" id="UP000002654"/>
    </source>
</evidence>